<name>A0A1S1QB50_9ACTN</name>
<dbReference type="SUPFAM" id="SSF51735">
    <property type="entry name" value="NAD(P)-binding Rossmann-fold domains"/>
    <property type="match status" value="1"/>
</dbReference>
<dbReference type="CDD" id="cd05262">
    <property type="entry name" value="SDR_a7"/>
    <property type="match status" value="1"/>
</dbReference>
<dbReference type="EMBL" id="MAXA01000180">
    <property type="protein sequence ID" value="OHV30312.1"/>
    <property type="molecule type" value="Genomic_DNA"/>
</dbReference>
<comment type="caution">
    <text evidence="2">The sequence shown here is derived from an EMBL/GenBank/DDBJ whole genome shotgun (WGS) entry which is preliminary data.</text>
</comment>
<evidence type="ECO:0000259" key="1">
    <source>
        <dbReference type="Pfam" id="PF01370"/>
    </source>
</evidence>
<dbReference type="PANTHER" id="PTHR48079:SF6">
    <property type="entry name" value="NAD(P)-BINDING DOMAIN-CONTAINING PROTEIN-RELATED"/>
    <property type="match status" value="1"/>
</dbReference>
<accession>A0A1S1QB50</accession>
<dbReference type="Pfam" id="PF01370">
    <property type="entry name" value="Epimerase"/>
    <property type="match status" value="1"/>
</dbReference>
<keyword evidence="3" id="KW-1185">Reference proteome</keyword>
<sequence>MRIFVTGASGWIGSAVIPELRDAGHQVVGLARSDTAAATVSALGAEVLRGGLDDPDSLRAGAAGSDGVVHLAYVHDFSRIAQAAQTDLQAIEALGAALEGSGRPLLIASGTLGLTVGRVGTERDSADPSVHPRIASAHAALAYAERGVRTSVVRFAPTVHGAGDHGFVATLVAIARECDVSGYIGDGENRWPAVHRLDAAHLVSLAVDGAPAGSVLHAVAEEGVPIRAVAEAIGRGLGVPVVSVPAERAGDHFGWLAPFLAADCPASNHLTSELLSWKPTRQGLVEDLDQGHYFQTSS</sequence>
<proteinExistence type="predicted"/>
<dbReference type="InterPro" id="IPR001509">
    <property type="entry name" value="Epimerase_deHydtase"/>
</dbReference>
<evidence type="ECO:0000313" key="2">
    <source>
        <dbReference type="EMBL" id="OHV30312.1"/>
    </source>
</evidence>
<reference evidence="3" key="1">
    <citation type="submission" date="2016-07" db="EMBL/GenBank/DDBJ databases">
        <title>Frankia sp. NRRL B-16219 Genome sequencing.</title>
        <authorList>
            <person name="Ghodhbane-Gtari F."/>
            <person name="Swanson E."/>
            <person name="Gueddou A."/>
            <person name="Louati M."/>
            <person name="Nouioui I."/>
            <person name="Hezbri K."/>
            <person name="Abebe-Akele F."/>
            <person name="Simpson S."/>
            <person name="Morris K."/>
            <person name="Thomas K."/>
            <person name="Gtari M."/>
            <person name="Tisa L.S."/>
        </authorList>
    </citation>
    <scope>NUCLEOTIDE SEQUENCE [LARGE SCALE GENOMIC DNA]</scope>
    <source>
        <strain evidence="3">NRRL B-16219</strain>
    </source>
</reference>
<organism evidence="2 3">
    <name type="scientific">Parafrankia soli</name>
    <dbReference type="NCBI Taxonomy" id="2599596"/>
    <lineage>
        <taxon>Bacteria</taxon>
        <taxon>Bacillati</taxon>
        <taxon>Actinomycetota</taxon>
        <taxon>Actinomycetes</taxon>
        <taxon>Frankiales</taxon>
        <taxon>Frankiaceae</taxon>
        <taxon>Parafrankia</taxon>
    </lineage>
</organism>
<dbReference type="RefSeq" id="WP_071063012.1">
    <property type="nucleotide sequence ID" value="NZ_MAXA01000180.1"/>
</dbReference>
<dbReference type="Gene3D" id="3.40.50.720">
    <property type="entry name" value="NAD(P)-binding Rossmann-like Domain"/>
    <property type="match status" value="1"/>
</dbReference>
<protein>
    <submittedName>
        <fullName evidence="2">3-beta hydroxysteroid dehydrogenase</fullName>
    </submittedName>
</protein>
<evidence type="ECO:0000313" key="3">
    <source>
        <dbReference type="Proteomes" id="UP000179769"/>
    </source>
</evidence>
<feature type="domain" description="NAD-dependent epimerase/dehydratase" evidence="1">
    <location>
        <begin position="3"/>
        <end position="208"/>
    </location>
</feature>
<dbReference type="Proteomes" id="UP000179769">
    <property type="component" value="Unassembled WGS sequence"/>
</dbReference>
<dbReference type="OrthoDB" id="9787292at2"/>
<dbReference type="AlphaFoldDB" id="A0A1S1QB50"/>
<dbReference type="InterPro" id="IPR036291">
    <property type="entry name" value="NAD(P)-bd_dom_sf"/>
</dbReference>
<dbReference type="InterPro" id="IPR051783">
    <property type="entry name" value="NAD(P)-dependent_oxidoreduct"/>
</dbReference>
<dbReference type="GO" id="GO:0004029">
    <property type="term" value="F:aldehyde dehydrogenase (NAD+) activity"/>
    <property type="evidence" value="ECO:0007669"/>
    <property type="project" value="TreeGrafter"/>
</dbReference>
<dbReference type="PANTHER" id="PTHR48079">
    <property type="entry name" value="PROTEIN YEEZ"/>
    <property type="match status" value="1"/>
</dbReference>
<gene>
    <name evidence="2" type="ORF">BBK14_16950</name>
</gene>
<dbReference type="GO" id="GO:0005737">
    <property type="term" value="C:cytoplasm"/>
    <property type="evidence" value="ECO:0007669"/>
    <property type="project" value="TreeGrafter"/>
</dbReference>